<accession>A0A1F5L955</accession>
<evidence type="ECO:0000256" key="1">
    <source>
        <dbReference type="SAM" id="Phobius"/>
    </source>
</evidence>
<evidence type="ECO:0000313" key="2">
    <source>
        <dbReference type="EMBL" id="OGE49763.1"/>
    </source>
</evidence>
<evidence type="ECO:0000313" key="3">
    <source>
        <dbReference type="Proteomes" id="UP000177622"/>
    </source>
</evidence>
<keyword evidence="1" id="KW-1133">Transmembrane helix</keyword>
<comment type="caution">
    <text evidence="2">The sequence shown here is derived from an EMBL/GenBank/DDBJ whole genome shotgun (WGS) entry which is preliminary data.</text>
</comment>
<gene>
    <name evidence="2" type="ORF">PENARI_c020G02556</name>
</gene>
<dbReference type="AlphaFoldDB" id="A0A1F5L955"/>
<dbReference type="PANTHER" id="PTHR36978:SF4">
    <property type="entry name" value="P-LOOP CONTAINING NUCLEOSIDE TRIPHOSPHATE HYDROLASE PROTEIN"/>
    <property type="match status" value="1"/>
</dbReference>
<evidence type="ECO:0008006" key="4">
    <source>
        <dbReference type="Google" id="ProtNLM"/>
    </source>
</evidence>
<feature type="transmembrane region" description="Helical" evidence="1">
    <location>
        <begin position="257"/>
        <end position="276"/>
    </location>
</feature>
<name>A0A1F5L955_PENAI</name>
<dbReference type="OrthoDB" id="408152at2759"/>
<sequence>MSRKVDQLPMPAEARKMKVIVASPSRSGTLGLYRAMQILGFKPYHLYECVAVHGLPHMQVFNEAIVAQYNRIAGVKKFTQRDFENWLGDYDCLIEVPSYMGMDLIQAYLKDPDVKFILTERDPDKWVTSVNKTAGGVANMAQQFPFSILKYFDATLYEFLDLNELVYRALSGCTLLGGPDNRENLRQYYIDYIKMAKETIPSDRLCLIQLEDGLDWESICPFLGLPVPEEPYPDRNEPEKFQAMVQTFLQPKIMASIMRFSAVAMPVVGILGWAAVRYARFFVA</sequence>
<dbReference type="InterPro" id="IPR027417">
    <property type="entry name" value="P-loop_NTPase"/>
</dbReference>
<keyword evidence="1" id="KW-0812">Transmembrane</keyword>
<dbReference type="Pfam" id="PF17784">
    <property type="entry name" value="Sulfotransfer_4"/>
    <property type="match status" value="1"/>
</dbReference>
<keyword evidence="1" id="KW-0472">Membrane</keyword>
<dbReference type="InterPro" id="IPR040632">
    <property type="entry name" value="Sulfotransfer_4"/>
</dbReference>
<organism evidence="2 3">
    <name type="scientific">Penicillium arizonense</name>
    <dbReference type="NCBI Taxonomy" id="1835702"/>
    <lineage>
        <taxon>Eukaryota</taxon>
        <taxon>Fungi</taxon>
        <taxon>Dikarya</taxon>
        <taxon>Ascomycota</taxon>
        <taxon>Pezizomycotina</taxon>
        <taxon>Eurotiomycetes</taxon>
        <taxon>Eurotiomycetidae</taxon>
        <taxon>Eurotiales</taxon>
        <taxon>Aspergillaceae</taxon>
        <taxon>Penicillium</taxon>
    </lineage>
</organism>
<dbReference type="Gene3D" id="3.40.50.300">
    <property type="entry name" value="P-loop containing nucleotide triphosphate hydrolases"/>
    <property type="match status" value="1"/>
</dbReference>
<keyword evidence="3" id="KW-1185">Reference proteome</keyword>
<dbReference type="Proteomes" id="UP000177622">
    <property type="component" value="Unassembled WGS sequence"/>
</dbReference>
<dbReference type="SUPFAM" id="SSF52540">
    <property type="entry name" value="P-loop containing nucleoside triphosphate hydrolases"/>
    <property type="match status" value="1"/>
</dbReference>
<dbReference type="RefSeq" id="XP_022485214.1">
    <property type="nucleotide sequence ID" value="XM_022634963.1"/>
</dbReference>
<protein>
    <recommendedName>
        <fullName evidence="4">Sulfotransferase domain-containing protein</fullName>
    </recommendedName>
</protein>
<reference evidence="2 3" key="1">
    <citation type="journal article" date="2016" name="Sci. Rep.">
        <title>Penicillium arizonense, a new, genome sequenced fungal species, reveals a high chemical diversity in secreted metabolites.</title>
        <authorList>
            <person name="Grijseels S."/>
            <person name="Nielsen J.C."/>
            <person name="Randelovic M."/>
            <person name="Nielsen J."/>
            <person name="Nielsen K.F."/>
            <person name="Workman M."/>
            <person name="Frisvad J.C."/>
        </authorList>
    </citation>
    <scope>NUCLEOTIDE SEQUENCE [LARGE SCALE GENOMIC DNA]</scope>
    <source>
        <strain evidence="2 3">CBS 141311</strain>
    </source>
</reference>
<dbReference type="STRING" id="1835702.A0A1F5L955"/>
<dbReference type="EMBL" id="LXJU01000020">
    <property type="protein sequence ID" value="OGE49763.1"/>
    <property type="molecule type" value="Genomic_DNA"/>
</dbReference>
<proteinExistence type="predicted"/>
<dbReference type="PANTHER" id="PTHR36978">
    <property type="entry name" value="P-LOOP CONTAINING NUCLEOTIDE TRIPHOSPHATE HYDROLASE"/>
    <property type="match status" value="1"/>
</dbReference>
<dbReference type="GeneID" id="34579697"/>